<accession>A0A0E9NG14</accession>
<evidence type="ECO:0000256" key="6">
    <source>
        <dbReference type="ARBA" id="ARBA00023122"/>
    </source>
</evidence>
<proteinExistence type="inferred from homology"/>
<evidence type="ECO:0000256" key="5">
    <source>
        <dbReference type="ARBA" id="ARBA00022898"/>
    </source>
</evidence>
<evidence type="ECO:0000256" key="8">
    <source>
        <dbReference type="ARBA" id="ARBA00026192"/>
    </source>
</evidence>
<dbReference type="FunFam" id="3.40.50.1100:FF:000003">
    <property type="entry name" value="Cystathionine beta-synthase"/>
    <property type="match status" value="1"/>
</dbReference>
<dbReference type="UniPathway" id="UPA00136">
    <property type="reaction ID" value="UER00201"/>
</dbReference>
<dbReference type="PROSITE" id="PS00901">
    <property type="entry name" value="CYS_SYNTHASE"/>
    <property type="match status" value="1"/>
</dbReference>
<protein>
    <recommendedName>
        <fullName evidence="8 11">Cystathionine beta-synthase</fullName>
        <ecNumber evidence="4 11">4.2.1.22</ecNumber>
    </recommendedName>
</protein>
<evidence type="ECO:0000256" key="1">
    <source>
        <dbReference type="ARBA" id="ARBA00001933"/>
    </source>
</evidence>
<dbReference type="OMA" id="TANSPCE"/>
<keyword evidence="6 10" id="KW-0129">CBS domain</keyword>
<reference evidence="14 15" key="3">
    <citation type="journal article" date="2015" name="Genome Announc.">
        <title>Draft Genome Sequence of the Archiascomycetous Yeast Saitoella complicata.</title>
        <authorList>
            <person name="Yamauchi K."/>
            <person name="Kondo S."/>
            <person name="Hamamoto M."/>
            <person name="Takahashi Y."/>
            <person name="Ogura Y."/>
            <person name="Hayashi T."/>
            <person name="Nishida H."/>
        </authorList>
    </citation>
    <scope>NUCLEOTIDE SEQUENCE [LARGE SCALE GENOMIC DNA]</scope>
    <source>
        <strain evidence="14 15">NRRL Y-17804</strain>
    </source>
</reference>
<comment type="similarity">
    <text evidence="3 11">Belongs to the cysteine synthase/cystathionine beta-synthase family.</text>
</comment>
<dbReference type="STRING" id="698492.A0A0E9NG14"/>
<dbReference type="InterPro" id="IPR001216">
    <property type="entry name" value="P-phosphate_BS"/>
</dbReference>
<reference evidence="14 15" key="1">
    <citation type="journal article" date="2011" name="J. Gen. Appl. Microbiol.">
        <title>Draft genome sequencing of the enigmatic yeast Saitoella complicata.</title>
        <authorList>
            <person name="Nishida H."/>
            <person name="Hamamoto M."/>
            <person name="Sugiyama J."/>
        </authorList>
    </citation>
    <scope>NUCLEOTIDE SEQUENCE [LARGE SCALE GENOMIC DNA]</scope>
    <source>
        <strain evidence="14 15">NRRL Y-17804</strain>
    </source>
</reference>
<reference evidence="14 15" key="2">
    <citation type="journal article" date="2014" name="J. Gen. Appl. Microbiol.">
        <title>The early diverging ascomycetous budding yeast Saitoella complicata has three histone deacetylases belonging to the Clr6, Hos2, and Rpd3 lineages.</title>
        <authorList>
            <person name="Nishida H."/>
            <person name="Matsumoto T."/>
            <person name="Kondo S."/>
            <person name="Hamamoto M."/>
            <person name="Yoshikawa H."/>
        </authorList>
    </citation>
    <scope>NUCLEOTIDE SEQUENCE [LARGE SCALE GENOMIC DNA]</scope>
    <source>
        <strain evidence="14 15">NRRL Y-17804</strain>
    </source>
</reference>
<sequence>MCRPSLDNHLAPNAYHVQKNVKPRQVTPTIISPLQINFFYVVIQFGMGPVTNTNTTAATAGQAAMANIINEKDCAGPVNANAERYDHRKHTMERPPEPDSAAHSRHPPAAMNNVLEAIGNTPLVRLNRIPQEEGLECEIWAKCEFFNAGGSVKDRIALRMIEEAERSGRLQPGDILIEPTSGNTGIGLALCAAIKGYHTIITLPEKMSAEKVSILRALGAEIIRTPTEAAWDSPESHISVARRIEKELCERAEKLNVGKKVGDEEWVGKGVVLDQYVNVANPAAHEEGTGREILEQIPGGKVDMIVAGAGTGGTITGVATVLKNACPDVKVIGIDPHGSILAEPEDLNDDRQSYQTEGIGYDFIPDVLKRSLVTSWLKSNDADSLTTARRLIRSEGLLVGGSSGAAVWGAIQAAKHHKLGKGDKVVVILADGVRNYLTKFVSEDWMRARGFLGNVESEKEEEKSKAQKNRDEMRLRDLGLKPVVCVKVNDKCEAAVKVMQDHAFDQLPVQNEAGKLVGLVTLGNLLSALTHTRADPSTQISSIMFDFRRLPARTFASFSSTAPERLAKREFQEVTVDTKIKDILDSGFFDFWSAMIVTERDESGAIKPVHTVTKVDLLSYLVEGR</sequence>
<evidence type="ECO:0000256" key="3">
    <source>
        <dbReference type="ARBA" id="ARBA00007103"/>
    </source>
</evidence>
<organism evidence="14 15">
    <name type="scientific">Saitoella complicata (strain BCRC 22490 / CBS 7301 / JCM 7358 / NBRC 10748 / NRRL Y-17804)</name>
    <dbReference type="NCBI Taxonomy" id="698492"/>
    <lineage>
        <taxon>Eukaryota</taxon>
        <taxon>Fungi</taxon>
        <taxon>Dikarya</taxon>
        <taxon>Ascomycota</taxon>
        <taxon>Taphrinomycotina</taxon>
        <taxon>Taphrinomycotina incertae sedis</taxon>
        <taxon>Saitoella</taxon>
    </lineage>
</organism>
<dbReference type="InterPro" id="IPR046342">
    <property type="entry name" value="CBS_dom_sf"/>
</dbReference>
<keyword evidence="11" id="KW-0028">Amino-acid biosynthesis</keyword>
<dbReference type="SUPFAM" id="SSF53686">
    <property type="entry name" value="Tryptophan synthase beta subunit-like PLP-dependent enzymes"/>
    <property type="match status" value="1"/>
</dbReference>
<dbReference type="Gene3D" id="3.10.580.10">
    <property type="entry name" value="CBS-domain"/>
    <property type="match status" value="1"/>
</dbReference>
<comment type="catalytic activity">
    <reaction evidence="9 11">
        <text>L-homocysteine + L-serine = L,L-cystathionine + H2O</text>
        <dbReference type="Rhea" id="RHEA:10112"/>
        <dbReference type="ChEBI" id="CHEBI:15377"/>
        <dbReference type="ChEBI" id="CHEBI:33384"/>
        <dbReference type="ChEBI" id="CHEBI:58161"/>
        <dbReference type="ChEBI" id="CHEBI:58199"/>
        <dbReference type="EC" id="4.2.1.22"/>
    </reaction>
</comment>
<dbReference type="Gene3D" id="3.40.50.1100">
    <property type="match status" value="2"/>
</dbReference>
<keyword evidence="15" id="KW-1185">Reference proteome</keyword>
<evidence type="ECO:0000256" key="9">
    <source>
        <dbReference type="ARBA" id="ARBA00047490"/>
    </source>
</evidence>
<dbReference type="InterPro" id="IPR036052">
    <property type="entry name" value="TrpB-like_PALP_sf"/>
</dbReference>
<dbReference type="GO" id="GO:0019343">
    <property type="term" value="P:cysteine biosynthetic process via cystathionine"/>
    <property type="evidence" value="ECO:0007669"/>
    <property type="project" value="UniProtKB-UniRule"/>
</dbReference>
<evidence type="ECO:0000256" key="2">
    <source>
        <dbReference type="ARBA" id="ARBA00005003"/>
    </source>
</evidence>
<feature type="domain" description="CBS" evidence="13">
    <location>
        <begin position="479"/>
        <end position="537"/>
    </location>
</feature>
<dbReference type="SUPFAM" id="SSF54631">
    <property type="entry name" value="CBS-domain pair"/>
    <property type="match status" value="1"/>
</dbReference>
<evidence type="ECO:0000313" key="15">
    <source>
        <dbReference type="Proteomes" id="UP000033140"/>
    </source>
</evidence>
<evidence type="ECO:0000259" key="13">
    <source>
        <dbReference type="PROSITE" id="PS51371"/>
    </source>
</evidence>
<dbReference type="Pfam" id="PF00571">
    <property type="entry name" value="CBS"/>
    <property type="match status" value="1"/>
</dbReference>
<dbReference type="PANTHER" id="PTHR10314">
    <property type="entry name" value="CYSTATHIONINE BETA-SYNTHASE"/>
    <property type="match status" value="1"/>
</dbReference>
<dbReference type="GO" id="GO:0004122">
    <property type="term" value="F:cystathionine beta-synthase activity"/>
    <property type="evidence" value="ECO:0007669"/>
    <property type="project" value="UniProtKB-UniRule"/>
</dbReference>
<comment type="caution">
    <text evidence="14">The sequence shown here is derived from an EMBL/GenBank/DDBJ whole genome shotgun (WGS) entry which is preliminary data.</text>
</comment>
<dbReference type="InterPro" id="IPR001926">
    <property type="entry name" value="TrpB-like_PALP"/>
</dbReference>
<dbReference type="Proteomes" id="UP000033140">
    <property type="component" value="Unassembled WGS sequence"/>
</dbReference>
<keyword evidence="11" id="KW-0198">Cysteine biosynthesis</keyword>
<gene>
    <name evidence="14" type="ORF">G7K_2922-t1</name>
</gene>
<comment type="cofactor">
    <cofactor evidence="1 11">
        <name>pyridoxal 5'-phosphate</name>
        <dbReference type="ChEBI" id="CHEBI:597326"/>
    </cofactor>
</comment>
<evidence type="ECO:0000256" key="12">
    <source>
        <dbReference type="SAM" id="MobiDB-lite"/>
    </source>
</evidence>
<evidence type="ECO:0000313" key="14">
    <source>
        <dbReference type="EMBL" id="GAO48753.1"/>
    </source>
</evidence>
<evidence type="ECO:0000256" key="10">
    <source>
        <dbReference type="PROSITE-ProRule" id="PRU00703"/>
    </source>
</evidence>
<dbReference type="InterPro" id="IPR050214">
    <property type="entry name" value="Cys_Synth/Cystath_Beta-Synth"/>
</dbReference>
<evidence type="ECO:0000256" key="4">
    <source>
        <dbReference type="ARBA" id="ARBA00012041"/>
    </source>
</evidence>
<dbReference type="InterPro" id="IPR005857">
    <property type="entry name" value="Cysta_beta_synth"/>
</dbReference>
<dbReference type="Pfam" id="PF00291">
    <property type="entry name" value="PALP"/>
    <property type="match status" value="1"/>
</dbReference>
<dbReference type="InterPro" id="IPR000644">
    <property type="entry name" value="CBS_dom"/>
</dbReference>
<keyword evidence="7 11" id="KW-0456">Lyase</keyword>
<comment type="pathway">
    <text evidence="2">Amino-acid biosynthesis; L-cysteine biosynthesis; L-cysteine from L-homocysteine and L-serine: step 1/2.</text>
</comment>
<dbReference type="PROSITE" id="PS51371">
    <property type="entry name" value="CBS"/>
    <property type="match status" value="1"/>
</dbReference>
<dbReference type="EMBL" id="BACD03000017">
    <property type="protein sequence ID" value="GAO48753.1"/>
    <property type="molecule type" value="Genomic_DNA"/>
</dbReference>
<dbReference type="EC" id="4.2.1.22" evidence="4 11"/>
<name>A0A0E9NG14_SAICN</name>
<dbReference type="AlphaFoldDB" id="A0A0E9NG14"/>
<dbReference type="CDD" id="cd01561">
    <property type="entry name" value="CBS_like"/>
    <property type="match status" value="1"/>
</dbReference>
<evidence type="ECO:0000256" key="11">
    <source>
        <dbReference type="RuleBase" id="RU361204"/>
    </source>
</evidence>
<dbReference type="GO" id="GO:0006535">
    <property type="term" value="P:cysteine biosynthetic process from serine"/>
    <property type="evidence" value="ECO:0007669"/>
    <property type="project" value="UniProtKB-UniRule"/>
</dbReference>
<dbReference type="FunFam" id="3.40.50.1100:FF:000118">
    <property type="entry name" value="Related to CYS4-cystathionine beta-synthase"/>
    <property type="match status" value="1"/>
</dbReference>
<feature type="region of interest" description="Disordered" evidence="12">
    <location>
        <begin position="87"/>
        <end position="107"/>
    </location>
</feature>
<feature type="compositionally biased region" description="Basic and acidic residues" evidence="12">
    <location>
        <begin position="92"/>
        <end position="102"/>
    </location>
</feature>
<dbReference type="NCBIfam" id="TIGR01137">
    <property type="entry name" value="cysta_beta"/>
    <property type="match status" value="1"/>
</dbReference>
<dbReference type="SMART" id="SM00116">
    <property type="entry name" value="CBS"/>
    <property type="match status" value="1"/>
</dbReference>
<keyword evidence="5 11" id="KW-0663">Pyridoxal phosphate</keyword>
<dbReference type="GO" id="GO:0005737">
    <property type="term" value="C:cytoplasm"/>
    <property type="evidence" value="ECO:0007669"/>
    <property type="project" value="InterPro"/>
</dbReference>
<evidence type="ECO:0000256" key="7">
    <source>
        <dbReference type="ARBA" id="ARBA00023239"/>
    </source>
</evidence>